<evidence type="ECO:0000256" key="3">
    <source>
        <dbReference type="ARBA" id="ARBA00022701"/>
    </source>
</evidence>
<comment type="similarity">
    <text evidence="9">Belongs to the TRAFAC class myosin-kinesin ATPase superfamily. Kinesin family.</text>
</comment>
<evidence type="ECO:0000256" key="8">
    <source>
        <dbReference type="ARBA" id="ARBA00023212"/>
    </source>
</evidence>
<dbReference type="EMBL" id="KL250536">
    <property type="protein sequence ID" value="KGB33191.1"/>
    <property type="molecule type" value="Genomic_DNA"/>
</dbReference>
<proteinExistence type="inferred from homology"/>
<keyword evidence="3" id="KW-0493">Microtubule</keyword>
<accession>A0A095AGZ9</accession>
<evidence type="ECO:0000256" key="4">
    <source>
        <dbReference type="ARBA" id="ARBA00022741"/>
    </source>
</evidence>
<dbReference type="InterPro" id="IPR027417">
    <property type="entry name" value="P-loop_NTPase"/>
</dbReference>
<feature type="compositionally biased region" description="Acidic residues" evidence="11">
    <location>
        <begin position="113"/>
        <end position="123"/>
    </location>
</feature>
<reference evidence="12" key="1">
    <citation type="journal article" date="2012" name="Nat. Genet.">
        <title>Whole-genome sequence of Schistosoma haematobium.</title>
        <authorList>
            <person name="Young N.D."/>
            <person name="Jex A.R."/>
            <person name="Li B."/>
            <person name="Liu S."/>
            <person name="Yang L."/>
            <person name="Xiong Z."/>
            <person name="Li Y."/>
            <person name="Cantacessi C."/>
            <person name="Hall R.S."/>
            <person name="Xu X."/>
            <person name="Chen F."/>
            <person name="Wu X."/>
            <person name="Zerlotini A."/>
            <person name="Oliveira G."/>
            <person name="Hofmann A."/>
            <person name="Zhang G."/>
            <person name="Fang X."/>
            <person name="Kang Y."/>
            <person name="Campbell B.E."/>
            <person name="Loukas A."/>
            <person name="Ranganathan S."/>
            <person name="Rollinson D."/>
            <person name="Rinaldi G."/>
            <person name="Brindley P.J."/>
            <person name="Yang H."/>
            <person name="Wang J."/>
            <person name="Wang J."/>
            <person name="Gasser R.B."/>
        </authorList>
    </citation>
    <scope>NUCLEOTIDE SEQUENCE [LARGE SCALE GENOMIC DNA]</scope>
</reference>
<dbReference type="STRING" id="6185.A0A095AGZ9"/>
<dbReference type="SMART" id="SM00129">
    <property type="entry name" value="KISc"/>
    <property type="match status" value="1"/>
</dbReference>
<sequence length="1521" mass="173460">MINRRISLEEASNLQKSKYDHYFHHRISSSKSNIDVKHSNLQVNSPWDYELQRFLIQGGRQLLTPKRLPHCKRSIQSAGSRLLQEYKIKQSEYEQDMEQKHDTSHRVNKPADNDDGDGDGDDEVWNIEFNAKDYSSKKHSLSADVHALHRKDNMKSYNLRITLNDIIQKIEDNQGMNIDTFNYLNDDNKLNKSKEDIRSSSPLSNSTSSCHALLHSSLHAKTSPTSSSSSTPTFPSSSFNEIPNDSNDEIDISNEFKLHSMKKIRPINLFKRIIIAGLLLRATLNLIRPIQELKDAKLRSKSAQTFVELQKNIEVKLNIDHLGFDKYAYKINREKYLTYDAVKILTLPSKYRTESMIHSATVSVIATTEAFSEFPIAMQKAIIEKAWYEKRNVTICIDSNQSNWIYIIKTGQCRILKDVELKPKHLKSTVKTHRSKTEFQYYFDSSKHHEKTKGLESIAFEPFGGTTSVSLVSDGAECVAINKKFFIEHCPTNFLNWLRSKGATERFVSSPEEVFDVIDEGKANRHVAVTNMNEHSSRSHSVFMITVRQENLETQKKLHGKLYLVDLAGSEKVAKTGAEGTVLDEAKNINKSLSALGNVINALVEGSSHVPYRDSKLTRILQESLGGNARTTMVICCSPAAFNDAETKSTLMFGMRAKTIKNLVTVNEELTADEWRRRYEREKEKVRKLHNIVSRLESELKRWRGARTGSFPSSRVTAPSDTLSPTAGGVGAEQLQFLYQQLDDKDDEINKQAQTIARLRQQVEEQDEIINTLRKEREGQLKEITNLQAEYQSSKEEVKEVLQALEELAMNYDQKAQEIASKAKELEEVQESLLKQTRLMHSKDGELSQLKDTHQNQKKKYTEMMSSLLKDLIDVGESVSQTEWFTETQYSAAIDDAKDITTPDVFPTKLMSDSISTTAPQSVQLSNISQTRTGSFPSSRVTAPSDTLSPTAGGVGDEQLQFLYQQLDDKDDEINKQAQTIARLRQQVEEQDEIINTLRKEREGQLKEITNLQAEYQSSKEEVKEVLQALEELAMNYDQKAQEIASKAKELEEVQESLLKQTRLMHSKDGELSQLKDTHQNQKKKYTEMMSSLLKDLIDVGECLNDQLTKPSVGAERLDEEFTVVRLYISKMKTEAKSLQSRVRQLEEERVQHFEVKIATLTDKIDESESRKRHLQETVDNMNAEIAKLRANEQFMSGSGEQNEKILSGQSVIRAKLDEEFKRQSEHYATQVKSLRDELDEKQKKLEEYKDEANNFKFQSEKSQEEVTRLRKELEDKSTRLETLEKTTEKREQAKEDLRGLEETVIKELQTLHNLRRLFIQDLNCRIKKSANRVNALTAAEKATANNNTNNTNQGGGNTPNAVSGIPGQQQISESLLMDDDDDDEPIQVGTLAQREKIAFLENNLDKLTKVHKQLVHDNAELRCELPKMEKRLKSTLERVRSLELSLKEAKEGAMRDRKRYQVEVERIKEVVRQRNVTARRGQSQIAKPIRAGHAPINNPHGGGVPINSQPVVRPDLLGAP</sequence>
<protein>
    <submittedName>
        <fullName evidence="12">Kinesin heavy chain</fullName>
    </submittedName>
</protein>
<evidence type="ECO:0000256" key="9">
    <source>
        <dbReference type="PROSITE-ProRule" id="PRU00283"/>
    </source>
</evidence>
<keyword evidence="8" id="KW-0206">Cytoskeleton</keyword>
<dbReference type="GO" id="GO:0003777">
    <property type="term" value="F:microtubule motor activity"/>
    <property type="evidence" value="ECO:0007669"/>
    <property type="project" value="InterPro"/>
</dbReference>
<feature type="compositionally biased region" description="Basic and acidic residues" evidence="11">
    <location>
        <begin position="93"/>
        <end position="112"/>
    </location>
</feature>
<evidence type="ECO:0000256" key="7">
    <source>
        <dbReference type="ARBA" id="ARBA00023175"/>
    </source>
</evidence>
<dbReference type="InterPro" id="IPR027640">
    <property type="entry name" value="Kinesin-like_fam"/>
</dbReference>
<dbReference type="PROSITE" id="PS00411">
    <property type="entry name" value="KINESIN_MOTOR_1"/>
    <property type="match status" value="1"/>
</dbReference>
<feature type="region of interest" description="Disordered" evidence="11">
    <location>
        <begin position="1497"/>
        <end position="1521"/>
    </location>
</feature>
<dbReference type="Gene3D" id="3.40.850.10">
    <property type="entry name" value="Kinesin motor domain"/>
    <property type="match status" value="1"/>
</dbReference>
<dbReference type="GO" id="GO:0005874">
    <property type="term" value="C:microtubule"/>
    <property type="evidence" value="ECO:0007669"/>
    <property type="project" value="UniProtKB-KW"/>
</dbReference>
<evidence type="ECO:0000256" key="10">
    <source>
        <dbReference type="SAM" id="Coils"/>
    </source>
</evidence>
<dbReference type="CDD" id="cd23649">
    <property type="entry name" value="Khc_CBD_cc"/>
    <property type="match status" value="1"/>
</dbReference>
<dbReference type="SUPFAM" id="SSF52540">
    <property type="entry name" value="P-loop containing nucleoside triphosphate hydrolases"/>
    <property type="match status" value="1"/>
</dbReference>
<dbReference type="GO" id="GO:0008017">
    <property type="term" value="F:microtubule binding"/>
    <property type="evidence" value="ECO:0007669"/>
    <property type="project" value="InterPro"/>
</dbReference>
<dbReference type="InterPro" id="IPR059182">
    <property type="entry name" value="Khc_C"/>
</dbReference>
<feature type="region of interest" description="Disordered" evidence="11">
    <location>
        <begin position="93"/>
        <end position="123"/>
    </location>
</feature>
<dbReference type="GO" id="GO:0007018">
    <property type="term" value="P:microtubule-based movement"/>
    <property type="evidence" value="ECO:0007669"/>
    <property type="project" value="InterPro"/>
</dbReference>
<feature type="coiled-coil region" evidence="10">
    <location>
        <begin position="672"/>
        <end position="699"/>
    </location>
</feature>
<dbReference type="Pfam" id="PF00225">
    <property type="entry name" value="Kinesin"/>
    <property type="match status" value="1"/>
</dbReference>
<gene>
    <name evidence="12" type="ORF">MS3_01335</name>
</gene>
<feature type="region of interest" description="Disordered" evidence="11">
    <location>
        <begin position="1343"/>
        <end position="1367"/>
    </location>
</feature>
<dbReference type="PROSITE" id="PS50067">
    <property type="entry name" value="KINESIN_MOTOR_2"/>
    <property type="match status" value="1"/>
</dbReference>
<feature type="coiled-coil region" evidence="10">
    <location>
        <begin position="1129"/>
        <end position="1192"/>
    </location>
</feature>
<evidence type="ECO:0000256" key="1">
    <source>
        <dbReference type="ARBA" id="ARBA00004245"/>
    </source>
</evidence>
<feature type="compositionally biased region" description="Low complexity" evidence="11">
    <location>
        <begin position="220"/>
        <end position="239"/>
    </location>
</feature>
<dbReference type="InterPro" id="IPR001752">
    <property type="entry name" value="Kinesin_motor_dom"/>
</dbReference>
<dbReference type="InterPro" id="IPR036961">
    <property type="entry name" value="Kinesin_motor_dom_sf"/>
</dbReference>
<feature type="coiled-coil region" evidence="10">
    <location>
        <begin position="742"/>
        <end position="836"/>
    </location>
</feature>
<dbReference type="GO" id="GO:0005524">
    <property type="term" value="F:ATP binding"/>
    <property type="evidence" value="ECO:0007669"/>
    <property type="project" value="UniProtKB-KW"/>
</dbReference>
<keyword evidence="7" id="KW-0505">Motor protein</keyword>
<dbReference type="Gene3D" id="6.10.250.1590">
    <property type="match status" value="1"/>
</dbReference>
<comment type="subcellular location">
    <subcellularLocation>
        <location evidence="1">Cytoplasm</location>
        <location evidence="1">Cytoskeleton</location>
    </subcellularLocation>
</comment>
<comment type="caution">
    <text evidence="9">Lacks conserved residue(s) required for the propagation of feature annotation.</text>
</comment>
<feature type="compositionally biased region" description="Polar residues" evidence="11">
    <location>
        <begin position="926"/>
        <end position="950"/>
    </location>
</feature>
<evidence type="ECO:0000313" key="12">
    <source>
        <dbReference type="EMBL" id="KGB33191.1"/>
    </source>
</evidence>
<evidence type="ECO:0000256" key="2">
    <source>
        <dbReference type="ARBA" id="ARBA00022490"/>
    </source>
</evidence>
<keyword evidence="2" id="KW-0963">Cytoplasm</keyword>
<organism evidence="12">
    <name type="scientific">Schistosoma haematobium</name>
    <name type="common">Blood fluke</name>
    <dbReference type="NCBI Taxonomy" id="6185"/>
    <lineage>
        <taxon>Eukaryota</taxon>
        <taxon>Metazoa</taxon>
        <taxon>Spiralia</taxon>
        <taxon>Lophotrochozoa</taxon>
        <taxon>Platyhelminthes</taxon>
        <taxon>Trematoda</taxon>
        <taxon>Digenea</taxon>
        <taxon>Strigeidida</taxon>
        <taxon>Schistosomatoidea</taxon>
        <taxon>Schistosomatidae</taxon>
        <taxon>Schistosoma</taxon>
    </lineage>
</organism>
<keyword evidence="5" id="KW-0067">ATP-binding</keyword>
<keyword evidence="4" id="KW-0547">Nucleotide-binding</keyword>
<feature type="coiled-coil region" evidence="10">
    <location>
        <begin position="1398"/>
        <end position="1453"/>
    </location>
</feature>
<name>A0A095AGZ9_SCHHA</name>
<feature type="coiled-coil region" evidence="10">
    <location>
        <begin position="1225"/>
        <end position="1340"/>
    </location>
</feature>
<feature type="region of interest" description="Disordered" evidence="11">
    <location>
        <begin position="220"/>
        <end position="246"/>
    </location>
</feature>
<evidence type="ECO:0000256" key="5">
    <source>
        <dbReference type="ARBA" id="ARBA00022840"/>
    </source>
</evidence>
<dbReference type="PANTHER" id="PTHR47968">
    <property type="entry name" value="CENTROMERE PROTEIN E"/>
    <property type="match status" value="1"/>
</dbReference>
<feature type="region of interest" description="Disordered" evidence="11">
    <location>
        <begin position="926"/>
        <end position="954"/>
    </location>
</feature>
<keyword evidence="6 10" id="KW-0175">Coiled coil</keyword>
<dbReference type="InterPro" id="IPR019821">
    <property type="entry name" value="Kinesin_motor_CS"/>
</dbReference>
<dbReference type="PANTHER" id="PTHR47968:SF36">
    <property type="entry name" value="KINESIN HEAVY CHAIN ISOFORM X1"/>
    <property type="match status" value="1"/>
</dbReference>
<dbReference type="PRINTS" id="PR00380">
    <property type="entry name" value="KINESINHEAVY"/>
</dbReference>
<feature type="coiled-coil region" evidence="10">
    <location>
        <begin position="967"/>
        <end position="1061"/>
    </location>
</feature>
<feature type="compositionally biased region" description="Low complexity" evidence="11">
    <location>
        <begin position="1343"/>
        <end position="1353"/>
    </location>
</feature>
<evidence type="ECO:0000256" key="11">
    <source>
        <dbReference type="SAM" id="MobiDB-lite"/>
    </source>
</evidence>
<evidence type="ECO:0000256" key="6">
    <source>
        <dbReference type="ARBA" id="ARBA00023054"/>
    </source>
</evidence>